<evidence type="ECO:0000313" key="3">
    <source>
        <dbReference type="Proteomes" id="UP000317933"/>
    </source>
</evidence>
<reference evidence="2 3" key="1">
    <citation type="journal article" date="2019" name="Environ. Microbiol.">
        <title>Species interactions and distinct microbial communities in high Arctic permafrost affected cryosols are associated with the CH4 and CO2 gas fluxes.</title>
        <authorList>
            <person name="Altshuler I."/>
            <person name="Hamel J."/>
            <person name="Turney S."/>
            <person name="Magnuson E."/>
            <person name="Levesque R."/>
            <person name="Greer C."/>
            <person name="Whyte L.G."/>
        </authorList>
    </citation>
    <scope>NUCLEOTIDE SEQUENCE [LARGE SCALE GENOMIC DNA]</scope>
    <source>
        <strain evidence="2 3">E3</strain>
    </source>
</reference>
<gene>
    <name evidence="2" type="ORF">EAH78_14630</name>
</gene>
<name>A0A502HVN4_9PSED</name>
<organism evidence="2 3">
    <name type="scientific">Pseudomonas arsenicoxydans</name>
    <dbReference type="NCBI Taxonomy" id="702115"/>
    <lineage>
        <taxon>Bacteria</taxon>
        <taxon>Pseudomonadati</taxon>
        <taxon>Pseudomonadota</taxon>
        <taxon>Gammaproteobacteria</taxon>
        <taxon>Pseudomonadales</taxon>
        <taxon>Pseudomonadaceae</taxon>
        <taxon>Pseudomonas</taxon>
    </lineage>
</organism>
<accession>A0A502HVN4</accession>
<evidence type="ECO:0000313" key="2">
    <source>
        <dbReference type="EMBL" id="TPG77426.1"/>
    </source>
</evidence>
<evidence type="ECO:0000256" key="1">
    <source>
        <dbReference type="SAM" id="MobiDB-lite"/>
    </source>
</evidence>
<comment type="caution">
    <text evidence="2">The sequence shown here is derived from an EMBL/GenBank/DDBJ whole genome shotgun (WGS) entry which is preliminary data.</text>
</comment>
<protein>
    <submittedName>
        <fullName evidence="2">Uncharacterized protein</fullName>
    </submittedName>
</protein>
<dbReference type="Proteomes" id="UP000317933">
    <property type="component" value="Unassembled WGS sequence"/>
</dbReference>
<sequence length="76" mass="7947">MARGLAPVGLRSSPQKKATAARSNGGKPPRHNGFHHLPLISFKPPQPDAARTGRHTHLPANAGSRAGCRPESGGRP</sequence>
<proteinExistence type="predicted"/>
<dbReference type="AlphaFoldDB" id="A0A502HVN4"/>
<feature type="region of interest" description="Disordered" evidence="1">
    <location>
        <begin position="1"/>
        <end position="76"/>
    </location>
</feature>
<dbReference type="EMBL" id="RCZE01000006">
    <property type="protein sequence ID" value="TPG77426.1"/>
    <property type="molecule type" value="Genomic_DNA"/>
</dbReference>